<dbReference type="InterPro" id="IPR002121">
    <property type="entry name" value="HRDC_dom"/>
</dbReference>
<dbReference type="SUPFAM" id="SSF53098">
    <property type="entry name" value="Ribonuclease H-like"/>
    <property type="match status" value="1"/>
</dbReference>
<dbReference type="InterPro" id="IPR044876">
    <property type="entry name" value="HRDC_dom_sf"/>
</dbReference>
<comment type="caution">
    <text evidence="2">The sequence shown here is derived from an EMBL/GenBank/DDBJ whole genome shotgun (WGS) entry which is preliminary data.</text>
</comment>
<dbReference type="GO" id="GO:0033890">
    <property type="term" value="F:ribonuclease D activity"/>
    <property type="evidence" value="ECO:0007669"/>
    <property type="project" value="UniProtKB-EC"/>
</dbReference>
<sequence length="271" mass="31054">MIAARILGEQSVGLAALLNSRMGLELDKKYQRANWAIRPLTPEMLTYACQDSHFLYELRNILAAELREKGLWELALEDFQLACRVEGHAGVPVPQTCWKVAGSTAIDGQEAAILQLLVDFRENLASKQNVPPFKIITNEVLMKLIKEVPSTYDELKAIRGTSPRFIERHANEILDILKKKESLPPLRKERKVRPSEAYLNRLDSLREWRKLKGKELKVESDVILPRDFVENVAGANPTTQKELKEILQLIPWRNEHFGKEILLVLKKQETE</sequence>
<dbReference type="Pfam" id="PF01612">
    <property type="entry name" value="DNA_pol_A_exo1"/>
    <property type="match status" value="1"/>
</dbReference>
<dbReference type="InterPro" id="IPR010997">
    <property type="entry name" value="HRDC-like_sf"/>
</dbReference>
<dbReference type="InterPro" id="IPR002562">
    <property type="entry name" value="3'-5'_exonuclease_dom"/>
</dbReference>
<dbReference type="GO" id="GO:0006139">
    <property type="term" value="P:nucleobase-containing compound metabolic process"/>
    <property type="evidence" value="ECO:0007669"/>
    <property type="project" value="InterPro"/>
</dbReference>
<keyword evidence="2" id="KW-0378">Hydrolase</keyword>
<dbReference type="SMART" id="SM00341">
    <property type="entry name" value="HRDC"/>
    <property type="match status" value="2"/>
</dbReference>
<dbReference type="GO" id="GO:0000166">
    <property type="term" value="F:nucleotide binding"/>
    <property type="evidence" value="ECO:0007669"/>
    <property type="project" value="InterPro"/>
</dbReference>
<name>A0A645DM91_9ZZZZ</name>
<evidence type="ECO:0000259" key="1">
    <source>
        <dbReference type="PROSITE" id="PS50967"/>
    </source>
</evidence>
<dbReference type="InterPro" id="IPR051086">
    <property type="entry name" value="RNase_D-like"/>
</dbReference>
<feature type="domain" description="HRDC" evidence="1">
    <location>
        <begin position="107"/>
        <end position="187"/>
    </location>
</feature>
<dbReference type="EC" id="3.1.13.5" evidence="2"/>
<protein>
    <submittedName>
        <fullName evidence="2">Ribonuclease D</fullName>
        <ecNumber evidence="2">3.1.13.5</ecNumber>
    </submittedName>
</protein>
<organism evidence="2">
    <name type="scientific">bioreactor metagenome</name>
    <dbReference type="NCBI Taxonomy" id="1076179"/>
    <lineage>
        <taxon>unclassified sequences</taxon>
        <taxon>metagenomes</taxon>
        <taxon>ecological metagenomes</taxon>
    </lineage>
</organism>
<proteinExistence type="predicted"/>
<dbReference type="InterPro" id="IPR036397">
    <property type="entry name" value="RNaseH_sf"/>
</dbReference>
<dbReference type="AlphaFoldDB" id="A0A645DM91"/>
<dbReference type="Gene3D" id="3.30.420.10">
    <property type="entry name" value="Ribonuclease H-like superfamily/Ribonuclease H"/>
    <property type="match status" value="1"/>
</dbReference>
<dbReference type="PROSITE" id="PS50967">
    <property type="entry name" value="HRDC"/>
    <property type="match status" value="2"/>
</dbReference>
<dbReference type="EMBL" id="VSSQ01037634">
    <property type="protein sequence ID" value="MPM90371.1"/>
    <property type="molecule type" value="Genomic_DNA"/>
</dbReference>
<dbReference type="SUPFAM" id="SSF47819">
    <property type="entry name" value="HRDC-like"/>
    <property type="match status" value="2"/>
</dbReference>
<dbReference type="GO" id="GO:0008408">
    <property type="term" value="F:3'-5' exonuclease activity"/>
    <property type="evidence" value="ECO:0007669"/>
    <property type="project" value="InterPro"/>
</dbReference>
<gene>
    <name evidence="2" type="primary">rnd_13</name>
    <name evidence="2" type="ORF">SDC9_137492</name>
</gene>
<dbReference type="Pfam" id="PF00570">
    <property type="entry name" value="HRDC"/>
    <property type="match status" value="2"/>
</dbReference>
<dbReference type="Gene3D" id="1.10.150.80">
    <property type="entry name" value="HRDC domain"/>
    <property type="match status" value="2"/>
</dbReference>
<accession>A0A645DM91</accession>
<dbReference type="InterPro" id="IPR012337">
    <property type="entry name" value="RNaseH-like_sf"/>
</dbReference>
<reference evidence="2" key="1">
    <citation type="submission" date="2019-08" db="EMBL/GenBank/DDBJ databases">
        <authorList>
            <person name="Kucharzyk K."/>
            <person name="Murdoch R.W."/>
            <person name="Higgins S."/>
            <person name="Loffler F."/>
        </authorList>
    </citation>
    <scope>NUCLEOTIDE SEQUENCE</scope>
</reference>
<dbReference type="PANTHER" id="PTHR47649">
    <property type="entry name" value="RIBONUCLEASE D"/>
    <property type="match status" value="1"/>
</dbReference>
<dbReference type="PANTHER" id="PTHR47649:SF1">
    <property type="entry name" value="RIBONUCLEASE D"/>
    <property type="match status" value="1"/>
</dbReference>
<evidence type="ECO:0000313" key="2">
    <source>
        <dbReference type="EMBL" id="MPM90371.1"/>
    </source>
</evidence>
<feature type="domain" description="HRDC" evidence="1">
    <location>
        <begin position="195"/>
        <end position="271"/>
    </location>
</feature>
<dbReference type="GO" id="GO:0003676">
    <property type="term" value="F:nucleic acid binding"/>
    <property type="evidence" value="ECO:0007669"/>
    <property type="project" value="InterPro"/>
</dbReference>